<dbReference type="Proteomes" id="UP000000238">
    <property type="component" value="Chromosome"/>
</dbReference>
<feature type="coiled-coil region" evidence="1">
    <location>
        <begin position="250"/>
        <end position="277"/>
    </location>
</feature>
<feature type="coiled-coil region" evidence="1">
    <location>
        <begin position="304"/>
        <end position="355"/>
    </location>
</feature>
<feature type="coiled-coil region" evidence="1">
    <location>
        <begin position="525"/>
        <end position="555"/>
    </location>
</feature>
<dbReference type="KEGG" id="hch:HCH_00898"/>
<evidence type="ECO:0000256" key="1">
    <source>
        <dbReference type="SAM" id="Coils"/>
    </source>
</evidence>
<feature type="coiled-coil region" evidence="1">
    <location>
        <begin position="802"/>
        <end position="901"/>
    </location>
</feature>
<organism evidence="2 3">
    <name type="scientific">Hahella chejuensis (strain KCTC 2396)</name>
    <dbReference type="NCBI Taxonomy" id="349521"/>
    <lineage>
        <taxon>Bacteria</taxon>
        <taxon>Pseudomonadati</taxon>
        <taxon>Pseudomonadota</taxon>
        <taxon>Gammaproteobacteria</taxon>
        <taxon>Oceanospirillales</taxon>
        <taxon>Hahellaceae</taxon>
        <taxon>Hahella</taxon>
    </lineage>
</organism>
<evidence type="ECO:0000313" key="3">
    <source>
        <dbReference type="Proteomes" id="UP000000238"/>
    </source>
</evidence>
<feature type="coiled-coil region" evidence="1">
    <location>
        <begin position="701"/>
        <end position="766"/>
    </location>
</feature>
<dbReference type="Gene3D" id="3.40.50.300">
    <property type="entry name" value="P-loop containing nucleotide triphosphate hydrolases"/>
    <property type="match status" value="2"/>
</dbReference>
<dbReference type="STRING" id="349521.HCH_00898"/>
<reference evidence="2 3" key="1">
    <citation type="journal article" date="2005" name="Nucleic Acids Res.">
        <title>Genomic blueprint of Hahella chejuensis, a marine microbe producing an algicidal agent.</title>
        <authorList>
            <person name="Jeong H."/>
            <person name="Yim J.H."/>
            <person name="Lee C."/>
            <person name="Choi S.-H."/>
            <person name="Park Y.K."/>
            <person name="Yoon S.H."/>
            <person name="Hur C.-G."/>
            <person name="Kang H.-Y."/>
            <person name="Kim D."/>
            <person name="Lee H.H."/>
            <person name="Park K.H."/>
            <person name="Park S.-H."/>
            <person name="Park H.-S."/>
            <person name="Lee H.K."/>
            <person name="Oh T.K."/>
            <person name="Kim J.F."/>
        </authorList>
    </citation>
    <scope>NUCLEOTIDE SEQUENCE [LARGE SCALE GENOMIC DNA]</scope>
    <source>
        <strain evidence="2 3">KCTC 2396</strain>
    </source>
</reference>
<dbReference type="eggNOG" id="COG0419">
    <property type="taxonomic scope" value="Bacteria"/>
</dbReference>
<dbReference type="HOGENOM" id="CLU_004785_1_0_6"/>
<evidence type="ECO:0000313" key="2">
    <source>
        <dbReference type="EMBL" id="ABC27789.1"/>
    </source>
</evidence>
<dbReference type="PANTHER" id="PTHR32114:SF2">
    <property type="entry name" value="ABC TRANSPORTER ABCH.3"/>
    <property type="match status" value="1"/>
</dbReference>
<dbReference type="RefSeq" id="WP_011394864.1">
    <property type="nucleotide sequence ID" value="NC_007645.1"/>
</dbReference>
<gene>
    <name evidence="2" type="primary">sbcC</name>
    <name evidence="2" type="ordered locus">HCH_00898</name>
</gene>
<dbReference type="PANTHER" id="PTHR32114">
    <property type="entry name" value="ABC TRANSPORTER ABCH.3"/>
    <property type="match status" value="1"/>
</dbReference>
<feature type="coiled-coil region" evidence="1">
    <location>
        <begin position="385"/>
        <end position="412"/>
    </location>
</feature>
<name>Q2SNI5_HAHCH</name>
<dbReference type="AlphaFoldDB" id="Q2SNI5"/>
<feature type="coiled-coil region" evidence="1">
    <location>
        <begin position="958"/>
        <end position="996"/>
    </location>
</feature>
<feature type="coiled-coil region" evidence="1">
    <location>
        <begin position="615"/>
        <end position="652"/>
    </location>
</feature>
<keyword evidence="1" id="KW-0175">Coiled coil</keyword>
<accession>Q2SNI5</accession>
<keyword evidence="3" id="KW-1185">Reference proteome</keyword>
<dbReference type="EMBL" id="CP000155">
    <property type="protein sequence ID" value="ABC27789.1"/>
    <property type="molecule type" value="Genomic_DNA"/>
</dbReference>
<dbReference type="InterPro" id="IPR027417">
    <property type="entry name" value="P-loop_NTPase"/>
</dbReference>
<sequence length="1229" mass="138704">MRILSLRLKNLNSLKGEWKVDFRADPFHSNGLFAITGPTGAGKTTLLDAICLALYHQTPRINVSPTNNEIMTRHTAECLAEVEFEVKGEAYRAFWSQRRARNLAEGRFQPPHVELATADGKILADKVKDKLTLIAELTGLDFARFTKSMLLAQGGFAAFLNAPANERAELLEELTGTEIYGKISARVFERQRDAKGELERLRAKAEGQDLLSDDELTAYYEESTALETQEKTEAERLESLRTQKQWLDRVTQAQQSFKEAELRLTEATARLEQEKTDLGRLALSEPAEKLRPFYKDYQQAHDAYAQTERHIKSLTESLELARVELERKSSELALAKKALMQLQTQREELESLVAEKVMPLDQAIEQLNSLMGQQQETVAEVVRRRDESSEQEKALSVQLKALREEIQAANEYLESRRSHKLLPESLPLWRERLAQRTKARGELTKLAEAIKAREAEQRKQEVESGRLQEAQTEALKVLEEHRRVVADTQKAILGVLSGETDAELRECLASMQKSRTDRFRLGRLADDYGKRRQELAELKAQLQEREGELAQGKQSLLMMRKQYKAEKAHLDDLDRLMQKERQIASLSEHRSRLSPGEPCPLCGSHEHPGIAAYEAQQESDTEKRLQEKRKQLQELEEKGKKLNEAAARLSSELEIGAGARGKLEREMTALQAEWTQLCGEFGVNLVIDAPAGAQNAVDVYLQKEEAKENALAERVRSLEQTEKQLQQAKESATAAEQELGEILRKLELQQRDLQNLSKEINAQLTQQAEQSAALSALEQGVSEAFATLGYAMPRDEEQDAWLETRNAEAREYQARQEKLEQGVKQAGDLERQLEHAAEKATEIAQTLKGLQENLTQTQAALAEKKAQRQALFGDKSPTEERKRMQEQLAAAEKRWTTLQEDKERADTALQQHLGREELLKTQLGSQRALLSDAERLWSEALAASRFADQTAFEQALLNEEERQALAVLKQELDQQKDRAATLKQRAEAELNELLATPATQLSEPELAEQLQTVADGLKAVSQKQGEIRQLLQSDQTRRMSRQKLLVDIESQQQRYDDWAYLSSLIGAADGAKFRRYAQGLTLDHLVYLANQHLSRLHGRYELERREGEALELQVVDTWQADTVRDTKTLSGGESFLVSLALALALSDLVSHKTSIDSLFLDEGFGALDSETLEVALDALDCLNASGKMIGVISHVEAMKERISVQIKVKKMSGLGVSRLDNRYCLESAM</sequence>
<proteinExistence type="predicted"/>
<protein>
    <submittedName>
        <fullName evidence="2">ATPase involved in DNA repair</fullName>
    </submittedName>
</protein>
<dbReference type="Pfam" id="PF13555">
    <property type="entry name" value="AAA_29"/>
    <property type="match status" value="1"/>
</dbReference>
<dbReference type="Pfam" id="PF13558">
    <property type="entry name" value="SbcC_Walker_B"/>
    <property type="match status" value="1"/>
</dbReference>
<dbReference type="SUPFAM" id="SSF52540">
    <property type="entry name" value="P-loop containing nucleoside triphosphate hydrolases"/>
    <property type="match status" value="2"/>
</dbReference>
<dbReference type="OrthoDB" id="9795626at2"/>